<organism evidence="2 3">
    <name type="scientific">Ditylenchus dipsaci</name>
    <dbReference type="NCBI Taxonomy" id="166011"/>
    <lineage>
        <taxon>Eukaryota</taxon>
        <taxon>Metazoa</taxon>
        <taxon>Ecdysozoa</taxon>
        <taxon>Nematoda</taxon>
        <taxon>Chromadorea</taxon>
        <taxon>Rhabditida</taxon>
        <taxon>Tylenchina</taxon>
        <taxon>Tylenchomorpha</taxon>
        <taxon>Sphaerularioidea</taxon>
        <taxon>Anguinidae</taxon>
        <taxon>Anguininae</taxon>
        <taxon>Ditylenchus</taxon>
    </lineage>
</organism>
<dbReference type="AlphaFoldDB" id="A0A915E5I0"/>
<evidence type="ECO:0000256" key="1">
    <source>
        <dbReference type="SAM" id="MobiDB-lite"/>
    </source>
</evidence>
<feature type="compositionally biased region" description="Low complexity" evidence="1">
    <location>
        <begin position="33"/>
        <end position="45"/>
    </location>
</feature>
<evidence type="ECO:0000313" key="2">
    <source>
        <dbReference type="Proteomes" id="UP000887574"/>
    </source>
</evidence>
<accession>A0A915E5I0</accession>
<dbReference type="Proteomes" id="UP000887574">
    <property type="component" value="Unplaced"/>
</dbReference>
<feature type="region of interest" description="Disordered" evidence="1">
    <location>
        <begin position="1"/>
        <end position="57"/>
    </location>
</feature>
<dbReference type="WBParaSite" id="jg26">
    <property type="protein sequence ID" value="jg26"/>
    <property type="gene ID" value="jg26"/>
</dbReference>
<evidence type="ECO:0000313" key="3">
    <source>
        <dbReference type="WBParaSite" id="jg26"/>
    </source>
</evidence>
<reference evidence="3" key="1">
    <citation type="submission" date="2022-11" db="UniProtKB">
        <authorList>
            <consortium name="WormBaseParasite"/>
        </authorList>
    </citation>
    <scope>IDENTIFICATION</scope>
</reference>
<name>A0A915E5I0_9BILA</name>
<feature type="compositionally biased region" description="Polar residues" evidence="1">
    <location>
        <begin position="1"/>
        <end position="12"/>
    </location>
</feature>
<proteinExistence type="predicted"/>
<keyword evidence="2" id="KW-1185">Reference proteome</keyword>
<sequence length="236" mass="26438">MIFVSNNELSNSHDTHHIHHFKSGPLEMDSRTLSSPQYSLPVSSSKHSKSAQTQRSDVDAEAIMAPIMQPLMRLFDYYSRNKQTLEYAERAEKQRKSSIFDPDSLMQAINYQPPEQHQQQQPSIMEKLFEPNSNSPVNDALVPTMFNSDDSKGPLSTLLESIGMNARPHDEVQVGRDKTISILGMPVGRRDGIALSPLTGVSYGNQDMFGPIAVNDKYNVKWDFLDKIGAIFVPNG</sequence>
<protein>
    <submittedName>
        <fullName evidence="3">Uncharacterized protein</fullName>
    </submittedName>
</protein>